<evidence type="ECO:0000313" key="2">
    <source>
        <dbReference type="Proteomes" id="UP000198752"/>
    </source>
</evidence>
<dbReference type="InterPro" id="IPR011990">
    <property type="entry name" value="TPR-like_helical_dom_sf"/>
</dbReference>
<gene>
    <name evidence="1" type="ORF">SAMN02982927_00486</name>
</gene>
<reference evidence="2" key="1">
    <citation type="submission" date="2016-10" db="EMBL/GenBank/DDBJ databases">
        <authorList>
            <person name="Varghese N."/>
            <person name="Submissions S."/>
        </authorList>
    </citation>
    <scope>NUCLEOTIDE SEQUENCE [LARGE SCALE GENOMIC DNA]</scope>
    <source>
        <strain evidence="2">ATCC 700379</strain>
    </source>
</reference>
<dbReference type="STRING" id="269670.SAMN02982927_00486"/>
<keyword evidence="2" id="KW-1185">Reference proteome</keyword>
<evidence type="ECO:0000313" key="1">
    <source>
        <dbReference type="EMBL" id="SFG05538.1"/>
    </source>
</evidence>
<dbReference type="OrthoDB" id="2364593at2"/>
<accession>A0A1I2NPF2</accession>
<dbReference type="Gene3D" id="1.25.40.10">
    <property type="entry name" value="Tetratricopeptide repeat domain"/>
    <property type="match status" value="1"/>
</dbReference>
<dbReference type="RefSeq" id="WP_093669741.1">
    <property type="nucleotide sequence ID" value="NZ_FOOY01000004.1"/>
</dbReference>
<organism evidence="1 2">
    <name type="scientific">Sporolactobacillus nakayamae</name>
    <dbReference type="NCBI Taxonomy" id="269670"/>
    <lineage>
        <taxon>Bacteria</taxon>
        <taxon>Bacillati</taxon>
        <taxon>Bacillota</taxon>
        <taxon>Bacilli</taxon>
        <taxon>Bacillales</taxon>
        <taxon>Sporolactobacillaceae</taxon>
        <taxon>Sporolactobacillus</taxon>
    </lineage>
</organism>
<dbReference type="EMBL" id="FOOY01000004">
    <property type="protein sequence ID" value="SFG05538.1"/>
    <property type="molecule type" value="Genomic_DNA"/>
</dbReference>
<sequence>MKSKNKRIRDNNKLVLIPNLEGRLLSKAMSLVEEKNYRSARELFGKLLELDLRDIRALYGWAVCSVELGEYREAEEAVVMLLEEDTPYYYDVFRLYLTILIERKDYTTAIHQIMTVSKKKGLPSELKDFLRQMKKFCQIRLHEPSWSDDGLDDLMEEPLQREHKEQDDPKMVDWLALEKADSKNQMMLLHNLANQLRASHLPEIKRFLLDERQHSEIKTMLLCAIKEGKLTKEIAVRKFGRIYNAQIESDEFLNKKFADQIEEEIRLELESDNPTLADLAVEMERMFTMNVYPKPIAPHSSKVWAALFCIRAMSGSLKHETSKVLERFGVNDEDYQVADKMLREVEKHDIWL</sequence>
<dbReference type="SUPFAM" id="SSF116965">
    <property type="entry name" value="Hypothetical protein MPN330"/>
    <property type="match status" value="1"/>
</dbReference>
<name>A0A1I2NPF2_9BACL</name>
<dbReference type="Proteomes" id="UP000198752">
    <property type="component" value="Unassembled WGS sequence"/>
</dbReference>
<dbReference type="SUPFAM" id="SSF48452">
    <property type="entry name" value="TPR-like"/>
    <property type="match status" value="1"/>
</dbReference>
<protein>
    <submittedName>
        <fullName evidence="1">Tetratricopeptide repeat-containing protein</fullName>
    </submittedName>
</protein>
<dbReference type="Pfam" id="PF14559">
    <property type="entry name" value="TPR_19"/>
    <property type="match status" value="1"/>
</dbReference>
<dbReference type="AlphaFoldDB" id="A0A1I2NPF2"/>
<proteinExistence type="predicted"/>